<keyword evidence="3" id="KW-0804">Transcription</keyword>
<keyword evidence="7" id="KW-1185">Reference proteome</keyword>
<evidence type="ECO:0000259" key="5">
    <source>
        <dbReference type="PROSITE" id="PS50977"/>
    </source>
</evidence>
<organism evidence="6 7">
    <name type="scientific">Goodfellowiella coeruleoviolacea</name>
    <dbReference type="NCBI Taxonomy" id="334858"/>
    <lineage>
        <taxon>Bacteria</taxon>
        <taxon>Bacillati</taxon>
        <taxon>Actinomycetota</taxon>
        <taxon>Actinomycetes</taxon>
        <taxon>Pseudonocardiales</taxon>
        <taxon>Pseudonocardiaceae</taxon>
        <taxon>Goodfellowiella</taxon>
    </lineage>
</organism>
<dbReference type="Gene3D" id="1.10.357.10">
    <property type="entry name" value="Tetracycline Repressor, domain 2"/>
    <property type="match status" value="1"/>
</dbReference>
<dbReference type="GO" id="GO:0000976">
    <property type="term" value="F:transcription cis-regulatory region binding"/>
    <property type="evidence" value="ECO:0007669"/>
    <property type="project" value="TreeGrafter"/>
</dbReference>
<dbReference type="InterPro" id="IPR050109">
    <property type="entry name" value="HTH-type_TetR-like_transc_reg"/>
</dbReference>
<evidence type="ECO:0000313" key="7">
    <source>
        <dbReference type="Proteomes" id="UP001206128"/>
    </source>
</evidence>
<dbReference type="SUPFAM" id="SSF48498">
    <property type="entry name" value="Tetracyclin repressor-like, C-terminal domain"/>
    <property type="match status" value="1"/>
</dbReference>
<feature type="domain" description="HTH tetR-type" evidence="5">
    <location>
        <begin position="1"/>
        <end position="60"/>
    </location>
</feature>
<dbReference type="Pfam" id="PF21597">
    <property type="entry name" value="TetR_C_43"/>
    <property type="match status" value="1"/>
</dbReference>
<dbReference type="Pfam" id="PF00440">
    <property type="entry name" value="TetR_N"/>
    <property type="match status" value="1"/>
</dbReference>
<dbReference type="PROSITE" id="PS50977">
    <property type="entry name" value="HTH_TETR_2"/>
    <property type="match status" value="1"/>
</dbReference>
<dbReference type="PANTHER" id="PTHR30055:SF234">
    <property type="entry name" value="HTH-TYPE TRANSCRIPTIONAL REGULATOR BETI"/>
    <property type="match status" value="1"/>
</dbReference>
<dbReference type="InterPro" id="IPR009057">
    <property type="entry name" value="Homeodomain-like_sf"/>
</dbReference>
<protein>
    <submittedName>
        <fullName evidence="6">Transcriptional regulator, TetR family</fullName>
    </submittedName>
</protein>
<dbReference type="InterPro" id="IPR036271">
    <property type="entry name" value="Tet_transcr_reg_TetR-rel_C_sf"/>
</dbReference>
<name>A0AAE3GAV1_9PSEU</name>
<feature type="DNA-binding region" description="H-T-H motif" evidence="4">
    <location>
        <begin position="23"/>
        <end position="42"/>
    </location>
</feature>
<dbReference type="Proteomes" id="UP001206128">
    <property type="component" value="Unassembled WGS sequence"/>
</dbReference>
<keyword evidence="2 4" id="KW-0238">DNA-binding</keyword>
<comment type="caution">
    <text evidence="6">The sequence shown here is derived from an EMBL/GenBank/DDBJ whole genome shotgun (WGS) entry which is preliminary data.</text>
</comment>
<gene>
    <name evidence="6" type="ORF">LX83_000489</name>
</gene>
<sequence>MRNDAIVLRAAREVFAEQGPQASMESIAARAGLGVGTIYRRFAGKEALLDAIARVFVEEMDQAAATALADPDPCAGLERFLEFIGAFNAEKRRYAGALTERVAGDEVSERTVRRLHQLTRKAVDAGALAADVTGDDIEALIVAIRAVVAVSPDGDDTRWRRFVRVHLAGLRTNR</sequence>
<evidence type="ECO:0000256" key="1">
    <source>
        <dbReference type="ARBA" id="ARBA00023015"/>
    </source>
</evidence>
<dbReference type="InterPro" id="IPR023772">
    <property type="entry name" value="DNA-bd_HTH_TetR-type_CS"/>
</dbReference>
<dbReference type="SUPFAM" id="SSF46689">
    <property type="entry name" value="Homeodomain-like"/>
    <property type="match status" value="1"/>
</dbReference>
<evidence type="ECO:0000256" key="4">
    <source>
        <dbReference type="PROSITE-ProRule" id="PRU00335"/>
    </source>
</evidence>
<dbReference type="GO" id="GO:0003700">
    <property type="term" value="F:DNA-binding transcription factor activity"/>
    <property type="evidence" value="ECO:0007669"/>
    <property type="project" value="TreeGrafter"/>
</dbReference>
<proteinExistence type="predicted"/>
<keyword evidence="1" id="KW-0805">Transcription regulation</keyword>
<dbReference type="PROSITE" id="PS01081">
    <property type="entry name" value="HTH_TETR_1"/>
    <property type="match status" value="1"/>
</dbReference>
<dbReference type="InterPro" id="IPR049445">
    <property type="entry name" value="TetR_SbtR-like_C"/>
</dbReference>
<accession>A0AAE3GAV1</accession>
<evidence type="ECO:0000256" key="2">
    <source>
        <dbReference type="ARBA" id="ARBA00023125"/>
    </source>
</evidence>
<evidence type="ECO:0000313" key="6">
    <source>
        <dbReference type="EMBL" id="MCP2163649.1"/>
    </source>
</evidence>
<dbReference type="EMBL" id="JAMTCK010000001">
    <property type="protein sequence ID" value="MCP2163649.1"/>
    <property type="molecule type" value="Genomic_DNA"/>
</dbReference>
<reference evidence="6" key="1">
    <citation type="submission" date="2022-06" db="EMBL/GenBank/DDBJ databases">
        <title>Genomic Encyclopedia of Archaeal and Bacterial Type Strains, Phase II (KMG-II): from individual species to whole genera.</title>
        <authorList>
            <person name="Goeker M."/>
        </authorList>
    </citation>
    <scope>NUCLEOTIDE SEQUENCE</scope>
    <source>
        <strain evidence="6">DSM 43935</strain>
    </source>
</reference>
<dbReference type="PRINTS" id="PR00455">
    <property type="entry name" value="HTHTETR"/>
</dbReference>
<dbReference type="InterPro" id="IPR001647">
    <property type="entry name" value="HTH_TetR"/>
</dbReference>
<dbReference type="AlphaFoldDB" id="A0AAE3GAV1"/>
<dbReference type="PANTHER" id="PTHR30055">
    <property type="entry name" value="HTH-TYPE TRANSCRIPTIONAL REGULATOR RUTR"/>
    <property type="match status" value="1"/>
</dbReference>
<evidence type="ECO:0000256" key="3">
    <source>
        <dbReference type="ARBA" id="ARBA00023163"/>
    </source>
</evidence>